<dbReference type="PROSITE" id="PS50975">
    <property type="entry name" value="ATP_GRASP"/>
    <property type="match status" value="1"/>
</dbReference>
<dbReference type="InterPro" id="IPR016185">
    <property type="entry name" value="PreATP-grasp_dom_sf"/>
</dbReference>
<evidence type="ECO:0000256" key="3">
    <source>
        <dbReference type="ARBA" id="ARBA00022516"/>
    </source>
</evidence>
<evidence type="ECO:0000256" key="6">
    <source>
        <dbReference type="ARBA" id="ARBA00022832"/>
    </source>
</evidence>
<dbReference type="InterPro" id="IPR011054">
    <property type="entry name" value="Rudment_hybrid_motif"/>
</dbReference>
<dbReference type="SUPFAM" id="SSF51230">
    <property type="entry name" value="Single hybrid motif"/>
    <property type="match status" value="1"/>
</dbReference>
<dbReference type="InterPro" id="IPR029045">
    <property type="entry name" value="ClpP/crotonase-like_dom_sf"/>
</dbReference>
<sequence length="1834" mass="197182">MFARIAVVNRGEAAMRLIHAVRDLNAAAPDGPPIQVIALHTDGEKTAMFVREADVAYNLGPASARPYLDYAVLEKALTETRADAAWVGWGFVAEDPNFAELCARISVTFVGPSPEAMRKLGDKIGSKLIAEEVGVPVAPWSRGGVDTLEEATAAAAQIGYPLMLKATAGGGGRGIRKVTTDDELAAAYQLTRDEAQRAFGSGIVFLEKLVTGARHVEVQVIADGQGTAWAIGVRDCSVQRRNQKVIEESSSVVMTTEQATVLKESAERLAIAVGYAGAGTVEFLFQPADGTFAFLEVNTRLQVEHPITEVTTDTDLVKLQLHIASGGRLLGDKPQERGHAVEARLNAEDPDRDFAPAPGRIAHLVFPSGPGIRVDTGVGEGDSIPADFDSMIAKIIAYGRDRTEALARLRRAMGETTVVIEGGATNKSFVLDLLDQPEVIDGSADTGWIDRVRGEGRLVSDDHSAIALVAAGIEAYEDAEEVERARLLATAHGGRPQVQHEVGRPVELKLRGAAYKVTTYRLGPSTFRAVLESATEIKTAEVQITRLGPYAARLSVGDRTYRVVTATFGPVHTIEVDGVAHRVSRDEGGVIRSQAPALVVATPVAVGAEVAAGAPVLVVESMKMETVIPAPFAARVKELMVSTGTQVETGAPMARLEPLGDGSAAEAATAAAPLDLPPAAGEQSAEEVMAYGRTLMNGILLGYDVDAKVGEGVLRSYLAARDTLVAQGHSPIADELGLLATLADFAELSRNRPVEEDRHEAEHAIHSPREFFHTYLRSLDPDRGGLPQGFRDRLAQVLRHYGIDSLDRTPDLEGAVFRVFLAQQRSAPDVRMATTMLQRWLQEPPPEGDLADRSRVALDRVVQATQLRFPLIGDLARSVRFRWFDQPRVDADRASVLDSVGPELAAIDALPDGPERAARLEALADIPERIVSFLGRRLLAGTPETDPMLSVLIRRHYREHELHDLREYTSAARAFASADYSLDGRPTHLITTEGRLDELTPDGPLTTALTEQIEAARAANDRDQVVDLYLAAPELPRDGDAASEQLAARLAALPFVSHLRRIAIGIVRDADTEVGYVTLRPQPDGSLVEDDPVRDVHPMVGRRLNLWRLRDFKLTRLDAPKDVLLLHCVGRDNPADQRLVALAQVRQFSVVRDESDKIVALPHVERALANCLEAIRRARAALATRENRLDMNHVWMHVWPPVSADLEQLTAMETKIAPLTAGAGIEEVRIEGRLTAAGARVVPIVVRFGYQPGSGVDYTVEPAATTKLAPLDAYAEKVVRARRRGMVYPYELHAFITGQGGTVTEYDLDESGALVPVERAYGLNRAGIICALVSTPTALHPDGVARVVLAGDPLRSLGSIAEAECTRIIAALDLAEELGVPVEWFALSAGARIAMDSGTENMDWIAKALKRIVEFTQDGHEINIVVAGINVGAQPYWNAEATMLMHTKGILVMTPESAMVLTGKQSLDFSGGVSAEDNFGIGGFDRVMGPNGQAQYWARDLAGALDVLLEHYDASYVAPGEEGPRHAPTTDPVERDVTTYPHRLDGSDFTTVGDIWSAATNPDRKKAFDIRTVMRAVADADHDLLERWATMADAETAVVTDTRLGGHSVCLIGIESKSVPRRGFPPTDGPDTYTAGTLFPRSSKKVARAINAASGNRPVVVLANLSGFDGSPDSMRNLQLEYGAEIGRAIVNFDGPIVFVVISRYHGGAFVVFSKALNPRMTVLAIEGSFASVIGGAPAAAVVFARDVDARTSADPRVKDAEAALAAAGEDEASLRAAEAAEIRSAVRAEMVGTVASEFDGVHNIHRAVEVGSVDEVIAPQQLRPKIIAVLDLG</sequence>
<dbReference type="SUPFAM" id="SSF51246">
    <property type="entry name" value="Rudiment single hybrid motif"/>
    <property type="match status" value="1"/>
</dbReference>
<comment type="cofactor">
    <cofactor evidence="1">
        <name>biotin</name>
        <dbReference type="ChEBI" id="CHEBI:57586"/>
    </cofactor>
</comment>
<feature type="domain" description="Biotin carboxylation" evidence="14">
    <location>
        <begin position="1"/>
        <end position="454"/>
    </location>
</feature>
<proteinExistence type="predicted"/>
<keyword evidence="4" id="KW-0436">Ligase</keyword>
<evidence type="ECO:0000256" key="9">
    <source>
        <dbReference type="ARBA" id="ARBA00023160"/>
    </source>
</evidence>
<dbReference type="PROSITE" id="PS50989">
    <property type="entry name" value="COA_CT_CTER"/>
    <property type="match status" value="1"/>
</dbReference>
<evidence type="ECO:0000313" key="16">
    <source>
        <dbReference type="EMBL" id="GAA1776590.1"/>
    </source>
</evidence>
<protein>
    <recommendedName>
        <fullName evidence="2">biotin carboxylase</fullName>
        <ecNumber evidence="2">6.3.4.14</ecNumber>
    </recommendedName>
</protein>
<dbReference type="EMBL" id="BAAAPN010000105">
    <property type="protein sequence ID" value="GAA1776590.1"/>
    <property type="molecule type" value="Genomic_DNA"/>
</dbReference>
<dbReference type="SUPFAM" id="SSF52096">
    <property type="entry name" value="ClpP/crotonase"/>
    <property type="match status" value="2"/>
</dbReference>
<dbReference type="PANTHER" id="PTHR18866">
    <property type="entry name" value="CARBOXYLASE:PYRUVATE/ACETYL-COA/PROPIONYL-COA CARBOXYLASE"/>
    <property type="match status" value="1"/>
</dbReference>
<dbReference type="InterPro" id="IPR011763">
    <property type="entry name" value="COA_CT_C"/>
</dbReference>
<comment type="caution">
    <text evidence="16">The sequence shown here is derived from an EMBL/GenBank/DDBJ whole genome shotgun (WGS) entry which is preliminary data.</text>
</comment>
<keyword evidence="3" id="KW-0444">Lipid biosynthesis</keyword>
<dbReference type="Gene3D" id="3.90.226.10">
    <property type="entry name" value="2-enoyl-CoA Hydratase, Chain A, domain 1"/>
    <property type="match status" value="2"/>
</dbReference>
<keyword evidence="5 11" id="KW-0547">Nucleotide-binding</keyword>
<evidence type="ECO:0000259" key="13">
    <source>
        <dbReference type="PROSITE" id="PS50975"/>
    </source>
</evidence>
<name>A0ABN2L8A3_9MICO</name>
<dbReference type="EC" id="6.3.4.14" evidence="2"/>
<evidence type="ECO:0000256" key="7">
    <source>
        <dbReference type="ARBA" id="ARBA00022840"/>
    </source>
</evidence>
<evidence type="ECO:0000259" key="12">
    <source>
        <dbReference type="PROSITE" id="PS50968"/>
    </source>
</evidence>
<dbReference type="InterPro" id="IPR011764">
    <property type="entry name" value="Biotin_carboxylation_dom"/>
</dbReference>
<dbReference type="SUPFAM" id="SSF52440">
    <property type="entry name" value="PreATP-grasp domain"/>
    <property type="match status" value="1"/>
</dbReference>
<dbReference type="InterPro" id="IPR013537">
    <property type="entry name" value="AcCoA_COase_cen"/>
</dbReference>
<dbReference type="SMART" id="SM00878">
    <property type="entry name" value="Biotin_carb_C"/>
    <property type="match status" value="1"/>
</dbReference>
<keyword evidence="17" id="KW-1185">Reference proteome</keyword>
<dbReference type="InterPro" id="IPR005482">
    <property type="entry name" value="Biotin_COase_C"/>
</dbReference>
<dbReference type="InterPro" id="IPR000089">
    <property type="entry name" value="Biotin_lipoyl"/>
</dbReference>
<keyword evidence="8" id="KW-0443">Lipid metabolism</keyword>
<dbReference type="InterPro" id="IPR034733">
    <property type="entry name" value="AcCoA_carboxyl_beta"/>
</dbReference>
<dbReference type="PANTHER" id="PTHR18866:SF33">
    <property type="entry name" value="METHYLCROTONOYL-COA CARBOXYLASE SUBUNIT ALPHA, MITOCHONDRIAL-RELATED"/>
    <property type="match status" value="1"/>
</dbReference>
<evidence type="ECO:0000259" key="14">
    <source>
        <dbReference type="PROSITE" id="PS50979"/>
    </source>
</evidence>
<dbReference type="Gene3D" id="2.40.50.100">
    <property type="match status" value="1"/>
</dbReference>
<dbReference type="Gene3D" id="3.30.470.20">
    <property type="entry name" value="ATP-grasp fold, B domain"/>
    <property type="match status" value="1"/>
</dbReference>
<dbReference type="CDD" id="cd06850">
    <property type="entry name" value="biotinyl_domain"/>
    <property type="match status" value="1"/>
</dbReference>
<evidence type="ECO:0000256" key="4">
    <source>
        <dbReference type="ARBA" id="ARBA00022598"/>
    </source>
</evidence>
<dbReference type="PROSITE" id="PS50979">
    <property type="entry name" value="BC"/>
    <property type="match status" value="1"/>
</dbReference>
<evidence type="ECO:0000256" key="1">
    <source>
        <dbReference type="ARBA" id="ARBA00001953"/>
    </source>
</evidence>
<feature type="domain" description="Lipoyl-binding" evidence="12">
    <location>
        <begin position="574"/>
        <end position="657"/>
    </location>
</feature>
<dbReference type="Proteomes" id="UP001501475">
    <property type="component" value="Unassembled WGS sequence"/>
</dbReference>
<dbReference type="Pfam" id="PF02785">
    <property type="entry name" value="Biotin_carb_C"/>
    <property type="match status" value="1"/>
</dbReference>
<evidence type="ECO:0000256" key="5">
    <source>
        <dbReference type="ARBA" id="ARBA00022741"/>
    </source>
</evidence>
<evidence type="ECO:0000256" key="11">
    <source>
        <dbReference type="PROSITE-ProRule" id="PRU00409"/>
    </source>
</evidence>
<reference evidence="16 17" key="1">
    <citation type="journal article" date="2019" name="Int. J. Syst. Evol. Microbiol.">
        <title>The Global Catalogue of Microorganisms (GCM) 10K type strain sequencing project: providing services to taxonomists for standard genome sequencing and annotation.</title>
        <authorList>
            <consortium name="The Broad Institute Genomics Platform"/>
            <consortium name="The Broad Institute Genome Sequencing Center for Infectious Disease"/>
            <person name="Wu L."/>
            <person name="Ma J."/>
        </authorList>
    </citation>
    <scope>NUCLEOTIDE SEQUENCE [LARGE SCALE GENOMIC DNA]</scope>
    <source>
        <strain evidence="16 17">JCM 15591</strain>
    </source>
</reference>
<evidence type="ECO:0000313" key="17">
    <source>
        <dbReference type="Proteomes" id="UP001501475"/>
    </source>
</evidence>
<dbReference type="Pfam" id="PF00289">
    <property type="entry name" value="Biotin_carb_N"/>
    <property type="match status" value="1"/>
</dbReference>
<keyword evidence="7 11" id="KW-0067">ATP-binding</keyword>
<evidence type="ECO:0000256" key="10">
    <source>
        <dbReference type="ARBA" id="ARBA00023267"/>
    </source>
</evidence>
<keyword evidence="10" id="KW-0092">Biotin</keyword>
<evidence type="ECO:0000256" key="8">
    <source>
        <dbReference type="ARBA" id="ARBA00023098"/>
    </source>
</evidence>
<dbReference type="InterPro" id="IPR005481">
    <property type="entry name" value="BC-like_N"/>
</dbReference>
<keyword evidence="6" id="KW-0276">Fatty acid metabolism</keyword>
<keyword evidence="9" id="KW-0275">Fatty acid biosynthesis</keyword>
<dbReference type="PROSITE" id="PS00866">
    <property type="entry name" value="CPSASE_1"/>
    <property type="match status" value="1"/>
</dbReference>
<dbReference type="InterPro" id="IPR011761">
    <property type="entry name" value="ATP-grasp"/>
</dbReference>
<evidence type="ECO:0000256" key="2">
    <source>
        <dbReference type="ARBA" id="ARBA00013263"/>
    </source>
</evidence>
<dbReference type="PROSITE" id="PS00867">
    <property type="entry name" value="CPSASE_2"/>
    <property type="match status" value="1"/>
</dbReference>
<dbReference type="Pfam" id="PF01039">
    <property type="entry name" value="Carboxyl_trans"/>
    <property type="match status" value="1"/>
</dbReference>
<feature type="domain" description="CoA carboxyltransferase C-terminal" evidence="15">
    <location>
        <begin position="1554"/>
        <end position="1833"/>
    </location>
</feature>
<accession>A0ABN2L8A3</accession>
<dbReference type="InterPro" id="IPR005479">
    <property type="entry name" value="CPAse_ATP-bd"/>
</dbReference>
<dbReference type="PROSITE" id="PS50968">
    <property type="entry name" value="BIOTINYL_LIPOYL"/>
    <property type="match status" value="1"/>
</dbReference>
<feature type="domain" description="ATP-grasp" evidence="13">
    <location>
        <begin position="127"/>
        <end position="325"/>
    </location>
</feature>
<dbReference type="InterPro" id="IPR050856">
    <property type="entry name" value="Biotin_carboxylase_complex"/>
</dbReference>
<evidence type="ECO:0000259" key="15">
    <source>
        <dbReference type="PROSITE" id="PS50989"/>
    </source>
</evidence>
<dbReference type="Pfam" id="PF02786">
    <property type="entry name" value="CPSase_L_D2"/>
    <property type="match status" value="1"/>
</dbReference>
<gene>
    <name evidence="16" type="ORF">GCM10009810_37170</name>
</gene>
<dbReference type="SUPFAM" id="SSF56059">
    <property type="entry name" value="Glutathione synthetase ATP-binding domain-like"/>
    <property type="match status" value="1"/>
</dbReference>
<dbReference type="InterPro" id="IPR011053">
    <property type="entry name" value="Single_hybrid_motif"/>
</dbReference>
<organism evidence="16 17">
    <name type="scientific">Nostocoides vanveenii</name>
    <dbReference type="NCBI Taxonomy" id="330835"/>
    <lineage>
        <taxon>Bacteria</taxon>
        <taxon>Bacillati</taxon>
        <taxon>Actinomycetota</taxon>
        <taxon>Actinomycetes</taxon>
        <taxon>Micrococcales</taxon>
        <taxon>Intrasporangiaceae</taxon>
        <taxon>Nostocoides</taxon>
    </lineage>
</organism>
<dbReference type="Pfam" id="PF08326">
    <property type="entry name" value="ACC_central"/>
    <property type="match status" value="1"/>
</dbReference>
<dbReference type="Pfam" id="PF00364">
    <property type="entry name" value="Biotin_lipoyl"/>
    <property type="match status" value="1"/>
</dbReference>